<feature type="region of interest" description="Disordered" evidence="8">
    <location>
        <begin position="17"/>
        <end position="37"/>
    </location>
</feature>
<dbReference type="Pfam" id="PF10261">
    <property type="entry name" value="FIT"/>
    <property type="match status" value="2"/>
</dbReference>
<feature type="transmembrane region" description="Helical" evidence="9">
    <location>
        <begin position="186"/>
        <end position="211"/>
    </location>
</feature>
<dbReference type="EMBL" id="BTSX01000005">
    <property type="protein sequence ID" value="GMS98788.1"/>
    <property type="molecule type" value="Genomic_DNA"/>
</dbReference>
<name>A0AAV5TW58_9BILA</name>
<evidence type="ECO:0000256" key="8">
    <source>
        <dbReference type="SAM" id="MobiDB-lite"/>
    </source>
</evidence>
<evidence type="ECO:0000256" key="5">
    <source>
        <dbReference type="ARBA" id="ARBA00022989"/>
    </source>
</evidence>
<feature type="transmembrane region" description="Helical" evidence="9">
    <location>
        <begin position="64"/>
        <end position="80"/>
    </location>
</feature>
<feature type="transmembrane region" description="Helical" evidence="9">
    <location>
        <begin position="232"/>
        <end position="254"/>
    </location>
</feature>
<dbReference type="PANTHER" id="PTHR23129">
    <property type="entry name" value="ACYL-COENZYME A DIPHOSPHATASE FITM2"/>
    <property type="match status" value="1"/>
</dbReference>
<dbReference type="GO" id="GO:0019915">
    <property type="term" value="P:lipid storage"/>
    <property type="evidence" value="ECO:0007669"/>
    <property type="project" value="InterPro"/>
</dbReference>
<evidence type="ECO:0000313" key="10">
    <source>
        <dbReference type="EMBL" id="GMS98788.1"/>
    </source>
</evidence>
<evidence type="ECO:0000256" key="3">
    <source>
        <dbReference type="ARBA" id="ARBA00022801"/>
    </source>
</evidence>
<dbReference type="Proteomes" id="UP001432027">
    <property type="component" value="Unassembled WGS sequence"/>
</dbReference>
<protein>
    <submittedName>
        <fullName evidence="10">Uncharacterized protein</fullName>
    </submittedName>
</protein>
<keyword evidence="5 9" id="KW-1133">Transmembrane helix</keyword>
<keyword evidence="11" id="KW-1185">Reference proteome</keyword>
<evidence type="ECO:0000256" key="4">
    <source>
        <dbReference type="ARBA" id="ARBA00022824"/>
    </source>
</evidence>
<dbReference type="GO" id="GO:0008654">
    <property type="term" value="P:phospholipid biosynthetic process"/>
    <property type="evidence" value="ECO:0007669"/>
    <property type="project" value="TreeGrafter"/>
</dbReference>
<evidence type="ECO:0000256" key="2">
    <source>
        <dbReference type="ARBA" id="ARBA00022692"/>
    </source>
</evidence>
<accession>A0AAV5TW58</accession>
<keyword evidence="7 9" id="KW-0472">Membrane</keyword>
<feature type="transmembrane region" description="Helical" evidence="9">
    <location>
        <begin position="41"/>
        <end position="57"/>
    </location>
</feature>
<keyword evidence="4" id="KW-0256">Endoplasmic reticulum</keyword>
<dbReference type="GO" id="GO:0034389">
    <property type="term" value="P:lipid droplet organization"/>
    <property type="evidence" value="ECO:0007669"/>
    <property type="project" value="TreeGrafter"/>
</dbReference>
<evidence type="ECO:0000256" key="7">
    <source>
        <dbReference type="ARBA" id="ARBA00023136"/>
    </source>
</evidence>
<comment type="subcellular location">
    <subcellularLocation>
        <location evidence="1">Endoplasmic reticulum membrane</location>
        <topology evidence="1">Multi-pass membrane protein</topology>
    </subcellularLocation>
</comment>
<dbReference type="InterPro" id="IPR019388">
    <property type="entry name" value="FIT"/>
</dbReference>
<feature type="transmembrane region" description="Helical" evidence="9">
    <location>
        <begin position="260"/>
        <end position="277"/>
    </location>
</feature>
<feature type="transmembrane region" description="Helical" evidence="9">
    <location>
        <begin position="100"/>
        <end position="118"/>
    </location>
</feature>
<sequence length="306" mass="34027">MYSFFTVMSNRRISSGATTAASGDANKPASALPRAGGNQPSTAVGILLGIASVYLSIPTRKKAMFYLVWIAVLSVVSALYDFDTAHSYWTQKHNIFNQYGVKIGWFWTLACVGPFIWYSSRGAHPDKDRSLWDISRLVGATGLWYFTVQVFHRILYATSRCDVGGLTLGRSECSVKGGKWLLGLDISGHCFLMLFSMLIISSEAPALRAFLKTSRDRPDHTKQYQQAVNASFIAMFALHLFWDFQLVISCLYYHIMFDKVAGGATAVGCWVIIYRILARRGIFPLPAGTEKQRVTVAPTTGHSHKQ</sequence>
<keyword evidence="2 9" id="KW-0812">Transmembrane</keyword>
<proteinExistence type="predicted"/>
<organism evidence="10 11">
    <name type="scientific">Pristionchus entomophagus</name>
    <dbReference type="NCBI Taxonomy" id="358040"/>
    <lineage>
        <taxon>Eukaryota</taxon>
        <taxon>Metazoa</taxon>
        <taxon>Ecdysozoa</taxon>
        <taxon>Nematoda</taxon>
        <taxon>Chromadorea</taxon>
        <taxon>Rhabditida</taxon>
        <taxon>Rhabditina</taxon>
        <taxon>Diplogasteromorpha</taxon>
        <taxon>Diplogasteroidea</taxon>
        <taxon>Neodiplogasteridae</taxon>
        <taxon>Pristionchus</taxon>
    </lineage>
</organism>
<keyword evidence="3" id="KW-0378">Hydrolase</keyword>
<keyword evidence="6" id="KW-0443">Lipid metabolism</keyword>
<evidence type="ECO:0000256" key="9">
    <source>
        <dbReference type="SAM" id="Phobius"/>
    </source>
</evidence>
<dbReference type="GO" id="GO:0005789">
    <property type="term" value="C:endoplasmic reticulum membrane"/>
    <property type="evidence" value="ECO:0007669"/>
    <property type="project" value="UniProtKB-SubCell"/>
</dbReference>
<dbReference type="AlphaFoldDB" id="A0AAV5TW58"/>
<reference evidence="10" key="1">
    <citation type="submission" date="2023-10" db="EMBL/GenBank/DDBJ databases">
        <title>Genome assembly of Pristionchus species.</title>
        <authorList>
            <person name="Yoshida K."/>
            <person name="Sommer R.J."/>
        </authorList>
    </citation>
    <scope>NUCLEOTIDE SEQUENCE</scope>
    <source>
        <strain evidence="10">RS0144</strain>
    </source>
</reference>
<dbReference type="PANTHER" id="PTHR23129:SF0">
    <property type="entry name" value="ACYL-COENZYME A DIPHOSPHATASE FITM2"/>
    <property type="match status" value="1"/>
</dbReference>
<dbReference type="GO" id="GO:0010945">
    <property type="term" value="F:coenzyme A diphosphatase activity"/>
    <property type="evidence" value="ECO:0007669"/>
    <property type="project" value="InterPro"/>
</dbReference>
<gene>
    <name evidence="10" type="ORF">PENTCL1PPCAC_20963</name>
</gene>
<evidence type="ECO:0000256" key="1">
    <source>
        <dbReference type="ARBA" id="ARBA00004477"/>
    </source>
</evidence>
<comment type="caution">
    <text evidence="10">The sequence shown here is derived from an EMBL/GenBank/DDBJ whole genome shotgun (WGS) entry which is preliminary data.</text>
</comment>
<evidence type="ECO:0000256" key="6">
    <source>
        <dbReference type="ARBA" id="ARBA00023098"/>
    </source>
</evidence>
<evidence type="ECO:0000313" key="11">
    <source>
        <dbReference type="Proteomes" id="UP001432027"/>
    </source>
</evidence>